<gene>
    <name evidence="19" type="ORF">CWI84_04960</name>
</gene>
<dbReference type="PROSITE" id="PS00143">
    <property type="entry name" value="INSULINASE"/>
    <property type="match status" value="1"/>
</dbReference>
<evidence type="ECO:0000256" key="3">
    <source>
        <dbReference type="ARBA" id="ARBA00007261"/>
    </source>
</evidence>
<accession>A0A432ZR61</accession>
<dbReference type="Pfam" id="PF05193">
    <property type="entry name" value="Peptidase_M16_C"/>
    <property type="match status" value="1"/>
</dbReference>
<evidence type="ECO:0000256" key="5">
    <source>
        <dbReference type="ARBA" id="ARBA00017565"/>
    </source>
</evidence>
<evidence type="ECO:0000256" key="12">
    <source>
        <dbReference type="ARBA" id="ARBA00031184"/>
    </source>
</evidence>
<evidence type="ECO:0000313" key="19">
    <source>
        <dbReference type="EMBL" id="RUO80415.1"/>
    </source>
</evidence>
<dbReference type="Pfam" id="PF22456">
    <property type="entry name" value="PqqF-like_C_4"/>
    <property type="match status" value="1"/>
</dbReference>
<keyword evidence="7" id="KW-0479">Metal-binding</keyword>
<dbReference type="EC" id="3.4.24.55" evidence="4"/>
<evidence type="ECO:0000256" key="1">
    <source>
        <dbReference type="ARBA" id="ARBA00001947"/>
    </source>
</evidence>
<protein>
    <recommendedName>
        <fullName evidence="5">Protease 3</fullName>
        <ecNumber evidence="4">3.4.24.55</ecNumber>
    </recommendedName>
    <alternativeName>
        <fullName evidence="13">Pitrilysin</fullName>
    </alternativeName>
    <alternativeName>
        <fullName evidence="12">Protease III</fullName>
    </alternativeName>
    <alternativeName>
        <fullName evidence="11">Protease pi</fullName>
    </alternativeName>
</protein>
<proteinExistence type="inferred from homology"/>
<evidence type="ECO:0000259" key="16">
    <source>
        <dbReference type="Pfam" id="PF05193"/>
    </source>
</evidence>
<dbReference type="InterPro" id="IPR011765">
    <property type="entry name" value="Pept_M16_N"/>
</dbReference>
<dbReference type="RefSeq" id="WP_126841472.1">
    <property type="nucleotide sequence ID" value="NZ_PIQH01000004.1"/>
</dbReference>
<dbReference type="GO" id="GO:0005737">
    <property type="term" value="C:cytoplasm"/>
    <property type="evidence" value="ECO:0007669"/>
    <property type="project" value="UniProtKB-ARBA"/>
</dbReference>
<keyword evidence="8" id="KW-0378">Hydrolase</keyword>
<dbReference type="Pfam" id="PF16187">
    <property type="entry name" value="Peptidase_M16_M"/>
    <property type="match status" value="1"/>
</dbReference>
<dbReference type="InterPro" id="IPR011249">
    <property type="entry name" value="Metalloenz_LuxS/M16"/>
</dbReference>
<dbReference type="InterPro" id="IPR032632">
    <property type="entry name" value="Peptidase_M16_M"/>
</dbReference>
<keyword evidence="6" id="KW-0645">Protease</keyword>
<evidence type="ECO:0000259" key="17">
    <source>
        <dbReference type="Pfam" id="PF16187"/>
    </source>
</evidence>
<reference evidence="19 20" key="1">
    <citation type="journal article" date="2011" name="Front. Microbiol.">
        <title>Genomic signatures of strain selection and enhancement in Bacillus atrophaeus var. globigii, a historical biowarfare simulant.</title>
        <authorList>
            <person name="Gibbons H.S."/>
            <person name="Broomall S.M."/>
            <person name="McNew L.A."/>
            <person name="Daligault H."/>
            <person name="Chapman C."/>
            <person name="Bruce D."/>
            <person name="Karavis M."/>
            <person name="Krepps M."/>
            <person name="McGregor P.A."/>
            <person name="Hong C."/>
            <person name="Park K.H."/>
            <person name="Akmal A."/>
            <person name="Feldman A."/>
            <person name="Lin J.S."/>
            <person name="Chang W.E."/>
            <person name="Higgs B.W."/>
            <person name="Demirev P."/>
            <person name="Lindquist J."/>
            <person name="Liem A."/>
            <person name="Fochler E."/>
            <person name="Read T.D."/>
            <person name="Tapia R."/>
            <person name="Johnson S."/>
            <person name="Bishop-Lilly K.A."/>
            <person name="Detter C."/>
            <person name="Han C."/>
            <person name="Sozhamannan S."/>
            <person name="Rosenzweig C.N."/>
            <person name="Skowronski E.W."/>
        </authorList>
    </citation>
    <scope>NUCLEOTIDE SEQUENCE [LARGE SCALE GENOMIC DNA]</scope>
    <source>
        <strain evidence="19 20">CC-PW-9</strain>
    </source>
</reference>
<dbReference type="InterPro" id="IPR050626">
    <property type="entry name" value="Peptidase_M16"/>
</dbReference>
<sequence length="906" mass="103674">MPDRASSYSEDAVIKSPADGREYCPLTLDNGLQVLLIRQPDETKAAAALAVNAGHFDDPEDRQGLAHFLEHLLFLGTEAFPEVNAYSDFLATHGGHHNAWTGTEHSNFFFDVSAEQFSPALARFASQFIAPLFSQQWIERERQSIESEFRLKEKDELRRLYQVHKETSNPNHPFHKFSVGNLLTLRDLPGVSIRQQLLDFFKQHYHAGNMRLVLAGPQPLAELAALAHQHFAQVQPNKGRKEKISAPLYRADQLGVQLHLRPLKRARRLILTFALPAIDDDYRRKTTSFIAHILGYEGPDSLCSWLKAQGWINTLSAGGGISGSNFKDFNINIQLTADGLSHTDDICAAVFAYIRELAAHGIEDWRYREKQQLSTLSFRYQEPVKLVDWAAQLAVNMHHYDVADSIFGDYRMDGLDAAKAQQWLALMTPANARITLVSQQLPTSRCTTLYQAEYHIQPLSNAQLARYQQPPAAFSAKLPKTNPYIDADVSVFEVATEQSLPRLHHQQQELTVWYLQENQFRSPKGHLYVDFKLPSMATDQRLFATARLWCELVMDSLAETCYDAEIAGLHSNIYPHPSGICWHITGLSRRQLALLDQLLAVRNEHLAAPSRWEDLRQTLINNWTTAYKNQPINLLFSELNQQIQPGCFRLSDLAEELQTLSFDEYQQCLTQLWSPLEISAFMHGNWLPEHADQLVQRLQQELPARQADAEQPLMVKQLQRPSQQKQTVRSQHKDAAVILYNQGADSSHQEQAHYLIAQHLLAPQIFQQLRTEQQLGYVVGSHYLSMQRLPGSLMFVQSHDAPIEQVQAAIEQFIQNFGQSLNQLTDIRWKEIQQTLGRQLSVKDANLRSKSQRFWGQISLGEPQFEQQQQLQRIVNQCSRTKWIRWFSERFLQKPAALWLNSYAQL</sequence>
<dbReference type="InterPro" id="IPR001431">
    <property type="entry name" value="Pept_M16_Zn_BS"/>
</dbReference>
<name>A0A432ZR61_9GAMM</name>
<comment type="similarity">
    <text evidence="3 14">Belongs to the peptidase M16 family.</text>
</comment>
<dbReference type="FunFam" id="3.30.830.10:FF:000005">
    <property type="entry name" value="nardilysin isoform X1"/>
    <property type="match status" value="1"/>
</dbReference>
<evidence type="ECO:0000256" key="13">
    <source>
        <dbReference type="ARBA" id="ARBA00033450"/>
    </source>
</evidence>
<dbReference type="Pfam" id="PF00675">
    <property type="entry name" value="Peptidase_M16"/>
    <property type="match status" value="1"/>
</dbReference>
<evidence type="ECO:0000256" key="8">
    <source>
        <dbReference type="ARBA" id="ARBA00022801"/>
    </source>
</evidence>
<evidence type="ECO:0000256" key="14">
    <source>
        <dbReference type="RuleBase" id="RU004447"/>
    </source>
</evidence>
<dbReference type="EMBL" id="PIQH01000004">
    <property type="protein sequence ID" value="RUO80415.1"/>
    <property type="molecule type" value="Genomic_DNA"/>
</dbReference>
<evidence type="ECO:0000256" key="11">
    <source>
        <dbReference type="ARBA" id="ARBA00029597"/>
    </source>
</evidence>
<feature type="domain" description="Peptidase M16 middle/third" evidence="17">
    <location>
        <begin position="378"/>
        <end position="655"/>
    </location>
</feature>
<feature type="domain" description="Peptidase M16 N-terminal" evidence="15">
    <location>
        <begin position="34"/>
        <end position="167"/>
    </location>
</feature>
<dbReference type="OrthoDB" id="9811314at2"/>
<evidence type="ECO:0000313" key="20">
    <source>
        <dbReference type="Proteomes" id="UP000287996"/>
    </source>
</evidence>
<dbReference type="Gene3D" id="3.30.830.10">
    <property type="entry name" value="Metalloenzyme, LuxS/M16 peptidase-like"/>
    <property type="match status" value="4"/>
</dbReference>
<evidence type="ECO:0000256" key="10">
    <source>
        <dbReference type="ARBA" id="ARBA00023049"/>
    </source>
</evidence>
<dbReference type="GO" id="GO:0046872">
    <property type="term" value="F:metal ion binding"/>
    <property type="evidence" value="ECO:0007669"/>
    <property type="project" value="UniProtKB-KW"/>
</dbReference>
<dbReference type="InterPro" id="IPR007863">
    <property type="entry name" value="Peptidase_M16_C"/>
</dbReference>
<dbReference type="PANTHER" id="PTHR43690">
    <property type="entry name" value="NARDILYSIN"/>
    <property type="match status" value="1"/>
</dbReference>
<dbReference type="SUPFAM" id="SSF63411">
    <property type="entry name" value="LuxS/MPP-like metallohydrolase"/>
    <property type="match status" value="4"/>
</dbReference>
<evidence type="ECO:0000256" key="2">
    <source>
        <dbReference type="ARBA" id="ARBA00002184"/>
    </source>
</evidence>
<dbReference type="InterPro" id="IPR054734">
    <property type="entry name" value="PqqF-like_C_4"/>
</dbReference>
<dbReference type="PANTHER" id="PTHR43690:SF18">
    <property type="entry name" value="INSULIN-DEGRADING ENZYME-RELATED"/>
    <property type="match status" value="1"/>
</dbReference>
<keyword evidence="20" id="KW-1185">Reference proteome</keyword>
<dbReference type="GO" id="GO:0006508">
    <property type="term" value="P:proteolysis"/>
    <property type="evidence" value="ECO:0007669"/>
    <property type="project" value="UniProtKB-KW"/>
</dbReference>
<evidence type="ECO:0000256" key="9">
    <source>
        <dbReference type="ARBA" id="ARBA00022833"/>
    </source>
</evidence>
<keyword evidence="9" id="KW-0862">Zinc</keyword>
<evidence type="ECO:0000256" key="6">
    <source>
        <dbReference type="ARBA" id="ARBA00022670"/>
    </source>
</evidence>
<dbReference type="FunFam" id="3.30.830.10:FF:000012">
    <property type="entry name" value="Protease 3"/>
    <property type="match status" value="1"/>
</dbReference>
<comment type="caution">
    <text evidence="19">The sequence shown here is derived from an EMBL/GenBank/DDBJ whole genome shotgun (WGS) entry which is preliminary data.</text>
</comment>
<evidence type="ECO:0000256" key="4">
    <source>
        <dbReference type="ARBA" id="ARBA00012449"/>
    </source>
</evidence>
<evidence type="ECO:0000259" key="15">
    <source>
        <dbReference type="Pfam" id="PF00675"/>
    </source>
</evidence>
<evidence type="ECO:0000256" key="7">
    <source>
        <dbReference type="ARBA" id="ARBA00022723"/>
    </source>
</evidence>
<organism evidence="19 20">
    <name type="scientific">Idiomarina tyrosinivorans</name>
    <dbReference type="NCBI Taxonomy" id="1445662"/>
    <lineage>
        <taxon>Bacteria</taxon>
        <taxon>Pseudomonadati</taxon>
        <taxon>Pseudomonadota</taxon>
        <taxon>Gammaproteobacteria</taxon>
        <taxon>Alteromonadales</taxon>
        <taxon>Idiomarinaceae</taxon>
        <taxon>Idiomarina</taxon>
    </lineage>
</organism>
<keyword evidence="10" id="KW-0482">Metalloprotease</keyword>
<comment type="function">
    <text evidence="2">Endopeptidase that degrades small peptides of less than 7 kDa, such as glucagon and insulin.</text>
</comment>
<evidence type="ECO:0000259" key="18">
    <source>
        <dbReference type="Pfam" id="PF22456"/>
    </source>
</evidence>
<comment type="cofactor">
    <cofactor evidence="1">
        <name>Zn(2+)</name>
        <dbReference type="ChEBI" id="CHEBI:29105"/>
    </cofactor>
</comment>
<dbReference type="GO" id="GO:0004222">
    <property type="term" value="F:metalloendopeptidase activity"/>
    <property type="evidence" value="ECO:0007669"/>
    <property type="project" value="UniProtKB-EC"/>
</dbReference>
<feature type="domain" description="Coenzyme PQQ synthesis protein F-like C-terminal lobe" evidence="18">
    <location>
        <begin position="758"/>
        <end position="855"/>
    </location>
</feature>
<dbReference type="Proteomes" id="UP000287996">
    <property type="component" value="Unassembled WGS sequence"/>
</dbReference>
<dbReference type="AlphaFoldDB" id="A0A432ZR61"/>
<feature type="domain" description="Peptidase M16 C-terminal" evidence="16">
    <location>
        <begin position="194"/>
        <end position="371"/>
    </location>
</feature>